<feature type="compositionally biased region" description="Polar residues" evidence="1">
    <location>
        <begin position="52"/>
        <end position="67"/>
    </location>
</feature>
<evidence type="ECO:0000313" key="3">
    <source>
        <dbReference type="Proteomes" id="UP001335648"/>
    </source>
</evidence>
<dbReference type="AlphaFoldDB" id="A0AAN8GUJ2"/>
<accession>A0AAN8GUJ2</accession>
<organism evidence="2 3">
    <name type="scientific">Champsocephalus esox</name>
    <name type="common">pike icefish</name>
    <dbReference type="NCBI Taxonomy" id="159716"/>
    <lineage>
        <taxon>Eukaryota</taxon>
        <taxon>Metazoa</taxon>
        <taxon>Chordata</taxon>
        <taxon>Craniata</taxon>
        <taxon>Vertebrata</taxon>
        <taxon>Euteleostomi</taxon>
        <taxon>Actinopterygii</taxon>
        <taxon>Neopterygii</taxon>
        <taxon>Teleostei</taxon>
        <taxon>Neoteleostei</taxon>
        <taxon>Acanthomorphata</taxon>
        <taxon>Eupercaria</taxon>
        <taxon>Perciformes</taxon>
        <taxon>Notothenioidei</taxon>
        <taxon>Channichthyidae</taxon>
        <taxon>Champsocephalus</taxon>
    </lineage>
</organism>
<name>A0AAN8GUJ2_9TELE</name>
<proteinExistence type="predicted"/>
<keyword evidence="3" id="KW-1185">Reference proteome</keyword>
<evidence type="ECO:0000313" key="2">
    <source>
        <dbReference type="EMBL" id="KAK5892684.1"/>
    </source>
</evidence>
<gene>
    <name evidence="2" type="ORF">CesoFtcFv8_013038</name>
</gene>
<comment type="caution">
    <text evidence="2">The sequence shown here is derived from an EMBL/GenBank/DDBJ whole genome shotgun (WGS) entry which is preliminary data.</text>
</comment>
<sequence length="108" mass="11555">MGVGWGSRRRTQVGAGAFLADAVGLVWEMTEQTGARVASPNWHQCFVPTNPLQKSHSAIQSPVTTQHGLGGHEMNPTGQSREPDTSLLIGFGHREQHGLVEGLGGDDR</sequence>
<evidence type="ECO:0000256" key="1">
    <source>
        <dbReference type="SAM" id="MobiDB-lite"/>
    </source>
</evidence>
<feature type="region of interest" description="Disordered" evidence="1">
    <location>
        <begin position="52"/>
        <end position="85"/>
    </location>
</feature>
<reference evidence="2 3" key="1">
    <citation type="journal article" date="2023" name="Mol. Biol. Evol.">
        <title>Genomics of Secondarily Temperate Adaptation in the Only Non-Antarctic Icefish.</title>
        <authorList>
            <person name="Rivera-Colon A.G."/>
            <person name="Rayamajhi N."/>
            <person name="Minhas B.F."/>
            <person name="Madrigal G."/>
            <person name="Bilyk K.T."/>
            <person name="Yoon V."/>
            <person name="Hune M."/>
            <person name="Gregory S."/>
            <person name="Cheng C.H.C."/>
            <person name="Catchen J.M."/>
        </authorList>
    </citation>
    <scope>NUCLEOTIDE SEQUENCE [LARGE SCALE GENOMIC DNA]</scope>
    <source>
        <strain evidence="2">JC2023a</strain>
    </source>
</reference>
<dbReference type="Proteomes" id="UP001335648">
    <property type="component" value="Unassembled WGS sequence"/>
</dbReference>
<protein>
    <submittedName>
        <fullName evidence="2">Uncharacterized protein</fullName>
    </submittedName>
</protein>
<dbReference type="EMBL" id="JAULUE010002055">
    <property type="protein sequence ID" value="KAK5892684.1"/>
    <property type="molecule type" value="Genomic_DNA"/>
</dbReference>